<dbReference type="Gene3D" id="3.90.226.10">
    <property type="entry name" value="2-enoyl-CoA Hydratase, Chain A, domain 1"/>
    <property type="match status" value="1"/>
</dbReference>
<organism evidence="3 4">
    <name type="scientific">Dysosmobacter welbionis</name>
    <dbReference type="NCBI Taxonomy" id="2093857"/>
    <lineage>
        <taxon>Bacteria</taxon>
        <taxon>Bacillati</taxon>
        <taxon>Bacillota</taxon>
        <taxon>Clostridia</taxon>
        <taxon>Eubacteriales</taxon>
        <taxon>Oscillospiraceae</taxon>
        <taxon>Dysosmobacter</taxon>
    </lineage>
</organism>
<dbReference type="SUPFAM" id="SSF52096">
    <property type="entry name" value="ClpP/crotonase"/>
    <property type="match status" value="1"/>
</dbReference>
<dbReference type="GO" id="GO:0030288">
    <property type="term" value="C:outer membrane-bounded periplasmic space"/>
    <property type="evidence" value="ECO:0007669"/>
    <property type="project" value="TreeGrafter"/>
</dbReference>
<dbReference type="GO" id="GO:0006508">
    <property type="term" value="P:proteolysis"/>
    <property type="evidence" value="ECO:0007669"/>
    <property type="project" value="InterPro"/>
</dbReference>
<name>A0A4D7AMP4_9FIRM</name>
<evidence type="ECO:0000256" key="1">
    <source>
        <dbReference type="SAM" id="SignalP"/>
    </source>
</evidence>
<evidence type="ECO:0000313" key="3">
    <source>
        <dbReference type="EMBL" id="QCI58758.1"/>
    </source>
</evidence>
<proteinExistence type="predicted"/>
<accession>A0A4D7AMP4</accession>
<evidence type="ECO:0000313" key="4">
    <source>
        <dbReference type="Proteomes" id="UP000298642"/>
    </source>
</evidence>
<feature type="domain" description="Tail specific protease" evidence="2">
    <location>
        <begin position="189"/>
        <end position="402"/>
    </location>
</feature>
<dbReference type="EMBL" id="CP034413">
    <property type="protein sequence ID" value="QCI58758.1"/>
    <property type="molecule type" value="Genomic_DNA"/>
</dbReference>
<dbReference type="AlphaFoldDB" id="A0A4D7AMP4"/>
<dbReference type="Proteomes" id="UP000298642">
    <property type="component" value="Chromosome"/>
</dbReference>
<dbReference type="GO" id="GO:0008236">
    <property type="term" value="F:serine-type peptidase activity"/>
    <property type="evidence" value="ECO:0007669"/>
    <property type="project" value="InterPro"/>
</dbReference>
<keyword evidence="1" id="KW-0732">Signal</keyword>
<keyword evidence="4" id="KW-1185">Reference proteome</keyword>
<dbReference type="PANTHER" id="PTHR32060:SF30">
    <property type="entry name" value="CARBOXY-TERMINAL PROCESSING PROTEASE CTPA"/>
    <property type="match status" value="1"/>
</dbReference>
<feature type="signal peptide" evidence="1">
    <location>
        <begin position="1"/>
        <end position="25"/>
    </location>
</feature>
<feature type="chain" id="PRO_5020455807" evidence="1">
    <location>
        <begin position="26"/>
        <end position="422"/>
    </location>
</feature>
<dbReference type="KEGG" id="obj:EIO64_05605"/>
<dbReference type="GO" id="GO:0004175">
    <property type="term" value="F:endopeptidase activity"/>
    <property type="evidence" value="ECO:0007669"/>
    <property type="project" value="TreeGrafter"/>
</dbReference>
<dbReference type="InterPro" id="IPR029045">
    <property type="entry name" value="ClpP/crotonase-like_dom_sf"/>
</dbReference>
<dbReference type="Pfam" id="PF03572">
    <property type="entry name" value="Peptidase_S41"/>
    <property type="match status" value="1"/>
</dbReference>
<dbReference type="RefSeq" id="WP_021749165.1">
    <property type="nucleotide sequence ID" value="NZ_CP034413.3"/>
</dbReference>
<dbReference type="GO" id="GO:0007165">
    <property type="term" value="P:signal transduction"/>
    <property type="evidence" value="ECO:0007669"/>
    <property type="project" value="TreeGrafter"/>
</dbReference>
<sequence>MKHAWKKLLAAAVLPCLLAGCGALGGPESEVPSMDHLLGLTQEQRLEDYDYLVQTLGDSYLCMGVRDRDNPEDPSAAIFQAYREMIQESDSDEVFYSAVYSTLFRLGTYGHLWIVEPDMYRAYCEAYEDGGIQDREHWREVLTDPVTVRGYERLQTLLDAYGEEDGTVNSADSEEPAANLHTLLLPGGDVGYVKIDSFPAEYEDSYATDRAALTDFYRQAADCTDLIIDLTDNSGGSEVYWQQLLAAPLTDRPLSCTNYALLAESGNNRPYIQEVFSPEELHPIADLPDLPKLERDGIQAATHFVESTLSVEPAAERAPFHGRIWVLVGPAVYSASESFAVFCQETGFATLVGSPTGGDGIGALDPVFLQLPNSGILVQFTMMFGLNGDGSSSEETGTTPDILSPAGEPALVTALRAMEGVA</sequence>
<reference evidence="4" key="1">
    <citation type="submission" date="2018-12" db="EMBL/GenBank/DDBJ databases">
        <title>Dusodibacter welbiota gen. nov., sp. nov., isolated from human faeces and emended description of the Oscillibacter genus.</title>
        <authorList>
            <person name="Le Roy T."/>
            <person name="Van der Smissen P."/>
            <person name="Delzenne N."/>
            <person name="Muccioli G."/>
            <person name="Collet J.F."/>
            <person name="Cani P.D."/>
        </authorList>
    </citation>
    <scope>NUCLEOTIDE SEQUENCE [LARGE SCALE GENOMIC DNA]</scope>
    <source>
        <strain evidence="4">J115</strain>
    </source>
</reference>
<dbReference type="InterPro" id="IPR005151">
    <property type="entry name" value="Tail-specific_protease"/>
</dbReference>
<evidence type="ECO:0000259" key="2">
    <source>
        <dbReference type="Pfam" id="PF03572"/>
    </source>
</evidence>
<protein>
    <submittedName>
        <fullName evidence="3">Peptidase S41</fullName>
    </submittedName>
</protein>
<dbReference type="PROSITE" id="PS51257">
    <property type="entry name" value="PROKAR_LIPOPROTEIN"/>
    <property type="match status" value="1"/>
</dbReference>
<dbReference type="PANTHER" id="PTHR32060">
    <property type="entry name" value="TAIL-SPECIFIC PROTEASE"/>
    <property type="match status" value="1"/>
</dbReference>
<gene>
    <name evidence="3" type="ORF">EIO64_05605</name>
</gene>